<protein>
    <submittedName>
        <fullName evidence="2">HD family hydrolase</fullName>
    </submittedName>
</protein>
<reference evidence="1" key="2">
    <citation type="submission" date="2014-05" db="EMBL/GenBank/DDBJ databases">
        <title>The genome and life-stage specific transcriptomes of Globodera pallida elucidate key aspects of plant parasitism by a cyst nematode.</title>
        <authorList>
            <person name="Cotton J.A."/>
            <person name="Lilley C.J."/>
            <person name="Jones L.M."/>
            <person name="Kikuchi T."/>
            <person name="Reid A.J."/>
            <person name="Thorpe P."/>
            <person name="Tsai I.J."/>
            <person name="Beasley H."/>
            <person name="Blok V."/>
            <person name="Cock P.J.A."/>
            <person name="Van den Akker S.E."/>
            <person name="Holroyd N."/>
            <person name="Hunt M."/>
            <person name="Mantelin S."/>
            <person name="Naghra H."/>
            <person name="Pain A."/>
            <person name="Palomares-Rius J.E."/>
            <person name="Zarowiecki M."/>
            <person name="Berriman M."/>
            <person name="Jones J.T."/>
            <person name="Urwin P.E."/>
        </authorList>
    </citation>
    <scope>NUCLEOTIDE SEQUENCE [LARGE SCALE GENOMIC DNA]</scope>
    <source>
        <strain evidence="1">Lindley</strain>
    </source>
</reference>
<sequence length="164" mass="19066">GGIIMAPEIMMYSGKYFNFMFPETSEFTIEDVALALSRINRYTGHTRFPYSVAQHCVLGSLQFKDPKMALEFLLHDTSEAFMGDVATPLKMMLPEYQVIEKTQTKEADLRMLATEVIQLMPPAAQQWEILRGVQPYKIFIDPWSPEHAEWQYKRRFYELTGEGR</sequence>
<accession>A0A183CQZ1</accession>
<evidence type="ECO:0000313" key="2">
    <source>
        <dbReference type="WBParaSite" id="GPLIN_001529900"/>
    </source>
</evidence>
<dbReference type="AlphaFoldDB" id="A0A183CQZ1"/>
<name>A0A183CQZ1_GLOPA</name>
<reference evidence="1" key="1">
    <citation type="submission" date="2013-12" db="EMBL/GenBank/DDBJ databases">
        <authorList>
            <person name="Aslett M."/>
        </authorList>
    </citation>
    <scope>NUCLEOTIDE SEQUENCE [LARGE SCALE GENOMIC DNA]</scope>
    <source>
        <strain evidence="1">Lindley</strain>
    </source>
</reference>
<proteinExistence type="predicted"/>
<keyword evidence="1" id="KW-1185">Reference proteome</keyword>
<dbReference type="Proteomes" id="UP000050741">
    <property type="component" value="Unassembled WGS sequence"/>
</dbReference>
<dbReference type="SUPFAM" id="SSF109604">
    <property type="entry name" value="HD-domain/PDEase-like"/>
    <property type="match status" value="1"/>
</dbReference>
<organism evidence="1 2">
    <name type="scientific">Globodera pallida</name>
    <name type="common">Potato cyst nematode worm</name>
    <name type="synonym">Heterodera pallida</name>
    <dbReference type="NCBI Taxonomy" id="36090"/>
    <lineage>
        <taxon>Eukaryota</taxon>
        <taxon>Metazoa</taxon>
        <taxon>Ecdysozoa</taxon>
        <taxon>Nematoda</taxon>
        <taxon>Chromadorea</taxon>
        <taxon>Rhabditida</taxon>
        <taxon>Tylenchina</taxon>
        <taxon>Tylenchomorpha</taxon>
        <taxon>Tylenchoidea</taxon>
        <taxon>Heteroderidae</taxon>
        <taxon>Heteroderinae</taxon>
        <taxon>Globodera</taxon>
    </lineage>
</organism>
<reference evidence="2" key="3">
    <citation type="submission" date="2016-06" db="UniProtKB">
        <authorList>
            <consortium name="WormBaseParasite"/>
        </authorList>
    </citation>
    <scope>IDENTIFICATION</scope>
</reference>
<dbReference type="Gene3D" id="1.10.3210.10">
    <property type="entry name" value="Hypothetical protein af1432"/>
    <property type="match status" value="1"/>
</dbReference>
<evidence type="ECO:0000313" key="1">
    <source>
        <dbReference type="Proteomes" id="UP000050741"/>
    </source>
</evidence>
<dbReference type="WBParaSite" id="GPLIN_001529900">
    <property type="protein sequence ID" value="GPLIN_001529900"/>
    <property type="gene ID" value="GPLIN_001529900"/>
</dbReference>